<accession>A0A1F5V344</accession>
<dbReference type="GO" id="GO:0006412">
    <property type="term" value="P:translation"/>
    <property type="evidence" value="ECO:0007669"/>
    <property type="project" value="UniProtKB-UniRule"/>
</dbReference>
<evidence type="ECO:0000313" key="7">
    <source>
        <dbReference type="EMBL" id="OGF57331.1"/>
    </source>
</evidence>
<dbReference type="InterPro" id="IPR005290">
    <property type="entry name" value="Ribosomal_uS15_bac-type"/>
</dbReference>
<proteinExistence type="inferred from homology"/>
<dbReference type="PROSITE" id="PS00362">
    <property type="entry name" value="RIBOSOMAL_S15"/>
    <property type="match status" value="1"/>
</dbReference>
<evidence type="ECO:0000256" key="2">
    <source>
        <dbReference type="ARBA" id="ARBA00023274"/>
    </source>
</evidence>
<dbReference type="PANTHER" id="PTHR23321:SF26">
    <property type="entry name" value="SMALL RIBOSOMAL SUBUNIT PROTEIN US15M"/>
    <property type="match status" value="1"/>
</dbReference>
<dbReference type="FunFam" id="1.10.287.10:FF:000002">
    <property type="entry name" value="30S ribosomal protein S15"/>
    <property type="match status" value="1"/>
</dbReference>
<dbReference type="GO" id="GO:0019843">
    <property type="term" value="F:rRNA binding"/>
    <property type="evidence" value="ECO:0007669"/>
    <property type="project" value="UniProtKB-UniRule"/>
</dbReference>
<evidence type="ECO:0000256" key="4">
    <source>
        <dbReference type="HAMAP-Rule" id="MF_01343"/>
    </source>
</evidence>
<gene>
    <name evidence="4" type="primary">rpsO</name>
    <name evidence="7" type="ORF">A2Z21_02260</name>
</gene>
<dbReference type="InterPro" id="IPR009068">
    <property type="entry name" value="uS15_NS1_RNA-bd_sf"/>
</dbReference>
<evidence type="ECO:0000256" key="3">
    <source>
        <dbReference type="ARBA" id="ARBA00064542"/>
    </source>
</evidence>
<dbReference type="SMART" id="SM01387">
    <property type="entry name" value="Ribosomal_S15"/>
    <property type="match status" value="1"/>
</dbReference>
<comment type="caution">
    <text evidence="7">The sequence shown here is derived from an EMBL/GenBank/DDBJ whole genome shotgun (WGS) entry which is preliminary data.</text>
</comment>
<dbReference type="Gene3D" id="6.10.250.3130">
    <property type="match status" value="1"/>
</dbReference>
<keyword evidence="2 4" id="KW-0687">Ribonucleoprotein</keyword>
<dbReference type="EMBL" id="MFGX01000014">
    <property type="protein sequence ID" value="OGF57331.1"/>
    <property type="molecule type" value="Genomic_DNA"/>
</dbReference>
<evidence type="ECO:0000256" key="1">
    <source>
        <dbReference type="ARBA" id="ARBA00022980"/>
    </source>
</evidence>
<dbReference type="NCBIfam" id="TIGR00952">
    <property type="entry name" value="S15_bact"/>
    <property type="match status" value="1"/>
</dbReference>
<dbReference type="STRING" id="1817864.A2Z21_02260"/>
<dbReference type="Gene3D" id="1.10.287.10">
    <property type="entry name" value="S15/NS1, RNA-binding"/>
    <property type="match status" value="1"/>
</dbReference>
<dbReference type="InterPro" id="IPR000589">
    <property type="entry name" value="Ribosomal_uS15"/>
</dbReference>
<reference evidence="7 8" key="1">
    <citation type="journal article" date="2016" name="Nat. Commun.">
        <title>Thousands of microbial genomes shed light on interconnected biogeochemical processes in an aquifer system.</title>
        <authorList>
            <person name="Anantharaman K."/>
            <person name="Brown C.T."/>
            <person name="Hug L.A."/>
            <person name="Sharon I."/>
            <person name="Castelle C.J."/>
            <person name="Probst A.J."/>
            <person name="Thomas B.C."/>
            <person name="Singh A."/>
            <person name="Wilkins M.J."/>
            <person name="Karaoz U."/>
            <person name="Brodie E.L."/>
            <person name="Williams K.H."/>
            <person name="Hubbard S.S."/>
            <person name="Banfield J.F."/>
        </authorList>
    </citation>
    <scope>NUCLEOTIDE SEQUENCE [LARGE SCALE GENOMIC DNA]</scope>
    <source>
        <strain evidence="8">RBG_16_55_9</strain>
    </source>
</reference>
<evidence type="ECO:0000256" key="5">
    <source>
        <dbReference type="RuleBase" id="RU003919"/>
    </source>
</evidence>
<dbReference type="GO" id="GO:0022627">
    <property type="term" value="C:cytosolic small ribosomal subunit"/>
    <property type="evidence" value="ECO:0007669"/>
    <property type="project" value="TreeGrafter"/>
</dbReference>
<dbReference type="HAMAP" id="MF_01343_B">
    <property type="entry name" value="Ribosomal_uS15_B"/>
    <property type="match status" value="1"/>
</dbReference>
<dbReference type="PANTHER" id="PTHR23321">
    <property type="entry name" value="RIBOSOMAL PROTEIN S15, BACTERIAL AND ORGANELLAR"/>
    <property type="match status" value="1"/>
</dbReference>
<evidence type="ECO:0000313" key="8">
    <source>
        <dbReference type="Proteomes" id="UP000179157"/>
    </source>
</evidence>
<dbReference type="Proteomes" id="UP000179157">
    <property type="component" value="Unassembled WGS sequence"/>
</dbReference>
<dbReference type="AlphaFoldDB" id="A0A1F5V344"/>
<comment type="similarity">
    <text evidence="4 5">Belongs to the universal ribosomal protein uS15 family.</text>
</comment>
<dbReference type="GO" id="GO:0003735">
    <property type="term" value="F:structural constituent of ribosome"/>
    <property type="evidence" value="ECO:0007669"/>
    <property type="project" value="InterPro"/>
</dbReference>
<keyword evidence="4 6" id="KW-0699">rRNA-binding</keyword>
<dbReference type="Pfam" id="PF00312">
    <property type="entry name" value="Ribosomal_S15"/>
    <property type="match status" value="1"/>
</dbReference>
<name>A0A1F5V344_FRAXR</name>
<comment type="subunit">
    <text evidence="3 4">Part of the 30S ribosomal subunit. Forms a bridge to the 50S subunit in the 70S ribosome, contacting the 23S rRNA.</text>
</comment>
<comment type="function">
    <text evidence="4 6">One of the primary rRNA binding proteins, it binds directly to 16S rRNA where it helps nucleate assembly of the platform of the 30S subunit by binding and bridging several RNA helices of the 16S rRNA.</text>
</comment>
<sequence length="89" mass="10308">MALLKQAKAEVIQAYQRTGQDTGSPEVQIAILTKEVEQLTGHLKTHKHDFHSTRGLMVKVGRRKRLLTYLKREDPEQYRKLIERLGIRG</sequence>
<keyword evidence="1 4" id="KW-0689">Ribosomal protein</keyword>
<comment type="function">
    <text evidence="4">Forms an intersubunit bridge (bridge B4) with the 23S rRNA of the 50S subunit in the ribosome.</text>
</comment>
<keyword evidence="4 6" id="KW-0694">RNA-binding</keyword>
<dbReference type="SUPFAM" id="SSF47060">
    <property type="entry name" value="S15/NS1 RNA-binding domain"/>
    <property type="match status" value="1"/>
</dbReference>
<evidence type="ECO:0000256" key="6">
    <source>
        <dbReference type="RuleBase" id="RU004524"/>
    </source>
</evidence>
<dbReference type="CDD" id="cd00353">
    <property type="entry name" value="Ribosomal_S15p_S13e"/>
    <property type="match status" value="1"/>
</dbReference>
<protein>
    <recommendedName>
        <fullName evidence="4">Small ribosomal subunit protein uS15</fullName>
    </recommendedName>
</protein>
<organism evidence="7 8">
    <name type="scientific">Fraserbacteria sp. (strain RBG_16_55_9)</name>
    <dbReference type="NCBI Taxonomy" id="1817864"/>
    <lineage>
        <taxon>Bacteria</taxon>
        <taxon>Candidatus Fraseribacteriota</taxon>
    </lineage>
</organism>